<dbReference type="HOGENOM" id="CLU_004965_3_0_1"/>
<keyword evidence="3" id="KW-0813">Transport</keyword>
<keyword evidence="5" id="KW-0571">Peptide transport</keyword>
<dbReference type="Proteomes" id="UP000054321">
    <property type="component" value="Unassembled WGS sequence"/>
</dbReference>
<dbReference type="GO" id="GO:0016020">
    <property type="term" value="C:membrane"/>
    <property type="evidence" value="ECO:0007669"/>
    <property type="project" value="UniProtKB-SubCell"/>
</dbReference>
<keyword evidence="4 9" id="KW-0812">Transmembrane</keyword>
<feature type="transmembrane region" description="Helical" evidence="9">
    <location>
        <begin position="69"/>
        <end position="90"/>
    </location>
</feature>
<feature type="transmembrane region" description="Helical" evidence="9">
    <location>
        <begin position="578"/>
        <end position="599"/>
    </location>
</feature>
<reference evidence="11" key="2">
    <citation type="submission" date="2015-01" db="EMBL/GenBank/DDBJ databases">
        <title>Evolutionary Origins and Diversification of the Mycorrhizal Mutualists.</title>
        <authorList>
            <consortium name="DOE Joint Genome Institute"/>
            <consortium name="Mycorrhizal Genomics Consortium"/>
            <person name="Kohler A."/>
            <person name="Kuo A."/>
            <person name="Nagy L.G."/>
            <person name="Floudas D."/>
            <person name="Copeland A."/>
            <person name="Barry K.W."/>
            <person name="Cichocki N."/>
            <person name="Veneault-Fourrey C."/>
            <person name="LaButti K."/>
            <person name="Lindquist E.A."/>
            <person name="Lipzen A."/>
            <person name="Lundell T."/>
            <person name="Morin E."/>
            <person name="Murat C."/>
            <person name="Riley R."/>
            <person name="Ohm R."/>
            <person name="Sun H."/>
            <person name="Tunlid A."/>
            <person name="Henrissat B."/>
            <person name="Grigoriev I.V."/>
            <person name="Hibbett D.S."/>
            <person name="Martin F."/>
        </authorList>
    </citation>
    <scope>NUCLEOTIDE SEQUENCE [LARGE SCALE GENOMIC DNA]</scope>
    <source>
        <strain evidence="11">Zn</strain>
    </source>
</reference>
<feature type="transmembrane region" description="Helical" evidence="9">
    <location>
        <begin position="242"/>
        <end position="261"/>
    </location>
</feature>
<keyword evidence="8 9" id="KW-0472">Membrane</keyword>
<sequence>MFFLGIGLSTFGSVLQEIFYFKPQTIYVSVVFLTVLAYILGEAMAFIIPRRGVVGRFLNPGPFNMKEHAAITLMASAAAQSALATEALAAQDLFYGGYPSKAAGVFIVITSQLIGYGLAGLLREVLVYPSHMLWPMNIPVTSLLETLHRDKVETRARLKFFYIVFFFMLVRLTSVLQYIFPVLEGVSIFCLAHQDSLVFTNLFGGASGNEGLGFLAISFDWNYIAPFGSPLWVPLYTLTNNFIGYLGCIVLFMGLYYGNVFSAQNFPFLAQELFDGASNGTNYIVYNQSNILNEAFEVDPVKVAAVGTPWLTASYLGYLITSNMGFTATFVHMLLWNFDDLKAGWAWAAPSNLKRVFTGDFWKFWANQETPEARNERKQNDPALDPHYKLMMRNLYYEVPLWWWGVVVVICWAVGLACLYVMKSTLPWWGFLLSTLLTVLFLLFFGAQYGITGFQFNIQPICQMLAGYMFPGKPLANLYFTCFTFNALQMGQLLARDLKLAQYVHLSPRSTFTVQIIGCLVGAILNYVMMITIVDNQATILKGIDGSNIWSGQNVQQFNTLAIAWSMAKDMFSIGGRYQWVTISYLLGFIAPVPLWLAYRVWPHPLFKYMNTSIILWYMGYLFVGINSAIGMYFVLGFIAQWWLRQYHPHLFIKYNYILSAALDGGTQVMVFILTFAVFGGSGKSRPFPNWAGNPDTSLHNLDYCAVNPAISS</sequence>
<evidence type="ECO:0000256" key="3">
    <source>
        <dbReference type="ARBA" id="ARBA00022448"/>
    </source>
</evidence>
<organism evidence="10 11">
    <name type="scientific">Oidiodendron maius (strain Zn)</name>
    <dbReference type="NCBI Taxonomy" id="913774"/>
    <lineage>
        <taxon>Eukaryota</taxon>
        <taxon>Fungi</taxon>
        <taxon>Dikarya</taxon>
        <taxon>Ascomycota</taxon>
        <taxon>Pezizomycotina</taxon>
        <taxon>Leotiomycetes</taxon>
        <taxon>Leotiomycetes incertae sedis</taxon>
        <taxon>Myxotrichaceae</taxon>
        <taxon>Oidiodendron</taxon>
    </lineage>
</organism>
<evidence type="ECO:0000256" key="9">
    <source>
        <dbReference type="SAM" id="Phobius"/>
    </source>
</evidence>
<feature type="transmembrane region" description="Helical" evidence="9">
    <location>
        <begin position="656"/>
        <end position="679"/>
    </location>
</feature>
<dbReference type="OrthoDB" id="9986677at2759"/>
<feature type="transmembrane region" description="Helical" evidence="9">
    <location>
        <begin position="428"/>
        <end position="454"/>
    </location>
</feature>
<evidence type="ECO:0000256" key="7">
    <source>
        <dbReference type="ARBA" id="ARBA00022989"/>
    </source>
</evidence>
<reference evidence="10 11" key="1">
    <citation type="submission" date="2014-04" db="EMBL/GenBank/DDBJ databases">
        <authorList>
            <consortium name="DOE Joint Genome Institute"/>
            <person name="Kuo A."/>
            <person name="Martino E."/>
            <person name="Perotto S."/>
            <person name="Kohler A."/>
            <person name="Nagy L.G."/>
            <person name="Floudas D."/>
            <person name="Copeland A."/>
            <person name="Barry K.W."/>
            <person name="Cichocki N."/>
            <person name="Veneault-Fourrey C."/>
            <person name="LaButti K."/>
            <person name="Lindquist E.A."/>
            <person name="Lipzen A."/>
            <person name="Lundell T."/>
            <person name="Morin E."/>
            <person name="Murat C."/>
            <person name="Sun H."/>
            <person name="Tunlid A."/>
            <person name="Henrissat B."/>
            <person name="Grigoriev I.V."/>
            <person name="Hibbett D.S."/>
            <person name="Martin F."/>
            <person name="Nordberg H.P."/>
            <person name="Cantor M.N."/>
            <person name="Hua S.X."/>
        </authorList>
    </citation>
    <scope>NUCLEOTIDE SEQUENCE [LARGE SCALE GENOMIC DNA]</scope>
    <source>
        <strain evidence="10 11">Zn</strain>
    </source>
</reference>
<feature type="transmembrane region" description="Helical" evidence="9">
    <location>
        <begin position="102"/>
        <end position="122"/>
    </location>
</feature>
<evidence type="ECO:0000256" key="5">
    <source>
        <dbReference type="ARBA" id="ARBA00022856"/>
    </source>
</evidence>
<dbReference type="GO" id="GO:0015031">
    <property type="term" value="P:protein transport"/>
    <property type="evidence" value="ECO:0007669"/>
    <property type="project" value="UniProtKB-KW"/>
</dbReference>
<name>A0A0C3HJB7_OIDMZ</name>
<evidence type="ECO:0000313" key="10">
    <source>
        <dbReference type="EMBL" id="KIN02452.1"/>
    </source>
</evidence>
<feature type="transmembrane region" description="Helical" evidence="9">
    <location>
        <begin position="514"/>
        <end position="534"/>
    </location>
</feature>
<evidence type="ECO:0000256" key="1">
    <source>
        <dbReference type="ARBA" id="ARBA00004141"/>
    </source>
</evidence>
<feature type="transmembrane region" description="Helical" evidence="9">
    <location>
        <begin position="26"/>
        <end position="48"/>
    </location>
</feature>
<gene>
    <name evidence="10" type="ORF">OIDMADRAFT_194853</name>
</gene>
<evidence type="ECO:0000256" key="8">
    <source>
        <dbReference type="ARBA" id="ARBA00023136"/>
    </source>
</evidence>
<dbReference type="GO" id="GO:0035673">
    <property type="term" value="F:oligopeptide transmembrane transporter activity"/>
    <property type="evidence" value="ECO:0007669"/>
    <property type="project" value="InterPro"/>
</dbReference>
<dbReference type="InterPro" id="IPR004648">
    <property type="entry name" value="Oligpept_transpt"/>
</dbReference>
<dbReference type="Pfam" id="PF03169">
    <property type="entry name" value="OPT"/>
    <property type="match status" value="1"/>
</dbReference>
<accession>A0A0C3HJB7</accession>
<comment type="subcellular location">
    <subcellularLocation>
        <location evidence="1">Membrane</location>
        <topology evidence="1">Multi-pass membrane protein</topology>
    </subcellularLocation>
</comment>
<feature type="transmembrane region" description="Helical" evidence="9">
    <location>
        <begin position="619"/>
        <end position="644"/>
    </location>
</feature>
<dbReference type="PANTHER" id="PTHR22601">
    <property type="entry name" value="ISP4 LIKE PROTEIN"/>
    <property type="match status" value="1"/>
</dbReference>
<keyword evidence="11" id="KW-1185">Reference proteome</keyword>
<keyword evidence="7 9" id="KW-1133">Transmembrane helix</keyword>
<dbReference type="NCBIfam" id="TIGR00728">
    <property type="entry name" value="OPT_sfam"/>
    <property type="match status" value="1"/>
</dbReference>
<evidence type="ECO:0000256" key="4">
    <source>
        <dbReference type="ARBA" id="ARBA00022692"/>
    </source>
</evidence>
<protein>
    <recommendedName>
        <fullName evidence="12">OPT superfamily oligopeptide transporter</fullName>
    </recommendedName>
</protein>
<evidence type="ECO:0008006" key="12">
    <source>
        <dbReference type="Google" id="ProtNLM"/>
    </source>
</evidence>
<evidence type="ECO:0000256" key="2">
    <source>
        <dbReference type="ARBA" id="ARBA00008807"/>
    </source>
</evidence>
<dbReference type="EMBL" id="KN832874">
    <property type="protein sequence ID" value="KIN02452.1"/>
    <property type="molecule type" value="Genomic_DNA"/>
</dbReference>
<evidence type="ECO:0000256" key="6">
    <source>
        <dbReference type="ARBA" id="ARBA00022927"/>
    </source>
</evidence>
<comment type="similarity">
    <text evidence="2">Belongs to the oligopeptide OPT transporter family.</text>
</comment>
<proteinExistence type="inferred from homology"/>
<evidence type="ECO:0000313" key="11">
    <source>
        <dbReference type="Proteomes" id="UP000054321"/>
    </source>
</evidence>
<dbReference type="AlphaFoldDB" id="A0A0C3HJB7"/>
<dbReference type="InterPro" id="IPR004813">
    <property type="entry name" value="OPT"/>
</dbReference>
<feature type="transmembrane region" description="Helical" evidence="9">
    <location>
        <begin position="401"/>
        <end position="422"/>
    </location>
</feature>
<feature type="transmembrane region" description="Helical" evidence="9">
    <location>
        <begin position="160"/>
        <end position="180"/>
    </location>
</feature>
<dbReference type="InParanoid" id="A0A0C3HJB7"/>
<keyword evidence="6" id="KW-0653">Protein transport</keyword>